<dbReference type="PRINTS" id="PR00453">
    <property type="entry name" value="VWFADOMAIN"/>
</dbReference>
<evidence type="ECO:0000256" key="3">
    <source>
        <dbReference type="ARBA" id="ARBA00022530"/>
    </source>
</evidence>
<feature type="compositionally biased region" description="Acidic residues" evidence="13">
    <location>
        <begin position="441"/>
        <end position="451"/>
    </location>
</feature>
<dbReference type="GO" id="GO:0005783">
    <property type="term" value="C:endoplasmic reticulum"/>
    <property type="evidence" value="ECO:0007669"/>
    <property type="project" value="UniProtKB-ARBA"/>
</dbReference>
<feature type="chain" id="PRO_5019349714" description="Collagen alpha-1(VI) chain" evidence="14">
    <location>
        <begin position="20"/>
        <end position="921"/>
    </location>
</feature>
<dbReference type="GO" id="GO:0009888">
    <property type="term" value="P:tissue development"/>
    <property type="evidence" value="ECO:0007669"/>
    <property type="project" value="UniProtKB-ARBA"/>
</dbReference>
<keyword evidence="2" id="KW-0964">Secreted</keyword>
<name>A0A452DRB9_CAPHI</name>
<keyword evidence="6" id="KW-0130">Cell adhesion</keyword>
<dbReference type="Bgee" id="ENSCHIG00000004889">
    <property type="expression patterns" value="Expressed in ovary and 18 other cell types or tissues"/>
</dbReference>
<dbReference type="GO" id="GO:0030154">
    <property type="term" value="P:cell differentiation"/>
    <property type="evidence" value="ECO:0007669"/>
    <property type="project" value="UniProtKB-ARBA"/>
</dbReference>
<accession>A0A452DRB9</accession>
<evidence type="ECO:0000256" key="1">
    <source>
        <dbReference type="ARBA" id="ARBA00004498"/>
    </source>
</evidence>
<feature type="domain" description="VWFA" evidence="15">
    <location>
        <begin position="722"/>
        <end position="914"/>
    </location>
</feature>
<evidence type="ECO:0000256" key="8">
    <source>
        <dbReference type="ARBA" id="ARBA00023180"/>
    </source>
</evidence>
<dbReference type="FunFam" id="3.40.50.410:FF:000026">
    <property type="entry name" value="Collagen, type VI, alpha 1"/>
    <property type="match status" value="1"/>
</dbReference>
<evidence type="ECO:0000259" key="15">
    <source>
        <dbReference type="PROSITE" id="PS50234"/>
    </source>
</evidence>
<comment type="function">
    <text evidence="10">Collagen VI acts as a cell-binding protein.</text>
</comment>
<dbReference type="SUPFAM" id="SSF53300">
    <property type="entry name" value="vWA-like"/>
    <property type="match status" value="3"/>
</dbReference>
<dbReference type="Pfam" id="PF00092">
    <property type="entry name" value="VWA"/>
    <property type="match status" value="3"/>
</dbReference>
<dbReference type="InterPro" id="IPR002035">
    <property type="entry name" value="VWF_A"/>
</dbReference>
<keyword evidence="7" id="KW-0176">Collagen</keyword>
<evidence type="ECO:0000313" key="16">
    <source>
        <dbReference type="Ensembl" id="ENSCHIP00000002326.1"/>
    </source>
</evidence>
<organism evidence="16 17">
    <name type="scientific">Capra hircus</name>
    <name type="common">Goat</name>
    <dbReference type="NCBI Taxonomy" id="9925"/>
    <lineage>
        <taxon>Eukaryota</taxon>
        <taxon>Metazoa</taxon>
        <taxon>Chordata</taxon>
        <taxon>Craniata</taxon>
        <taxon>Vertebrata</taxon>
        <taxon>Euteleostomi</taxon>
        <taxon>Mammalia</taxon>
        <taxon>Eutheria</taxon>
        <taxon>Laurasiatheria</taxon>
        <taxon>Artiodactyla</taxon>
        <taxon>Ruminantia</taxon>
        <taxon>Pecora</taxon>
        <taxon>Bovidae</taxon>
        <taxon>Caprinae</taxon>
        <taxon>Capra</taxon>
    </lineage>
</organism>
<dbReference type="GO" id="GO:0005589">
    <property type="term" value="C:collagen type VI trimer"/>
    <property type="evidence" value="ECO:0007669"/>
    <property type="project" value="UniProtKB-ARBA"/>
</dbReference>
<dbReference type="GeneTree" id="ENSGT00940000163601"/>
<evidence type="ECO:0000256" key="6">
    <source>
        <dbReference type="ARBA" id="ARBA00022889"/>
    </source>
</evidence>
<feature type="domain" description="VWFA" evidence="15">
    <location>
        <begin position="37"/>
        <end position="235"/>
    </location>
</feature>
<feature type="region of interest" description="Disordered" evidence="13">
    <location>
        <begin position="426"/>
        <end position="466"/>
    </location>
</feature>
<evidence type="ECO:0000256" key="9">
    <source>
        <dbReference type="ARBA" id="ARBA00023278"/>
    </source>
</evidence>
<keyword evidence="5" id="KW-0677">Repeat</keyword>
<dbReference type="CDD" id="cd01480">
    <property type="entry name" value="vWA_collagen_alpha_1-VI-type"/>
    <property type="match status" value="3"/>
</dbReference>
<evidence type="ECO:0000256" key="4">
    <source>
        <dbReference type="ARBA" id="ARBA00022729"/>
    </source>
</evidence>
<dbReference type="Ensembl" id="ENSCHIT00000007221.1">
    <property type="protein sequence ID" value="ENSCHIP00000002326.1"/>
    <property type="gene ID" value="ENSCHIG00000004889.1"/>
</dbReference>
<dbReference type="InterPro" id="IPR050525">
    <property type="entry name" value="ECM_Assembly_Org"/>
</dbReference>
<dbReference type="GO" id="GO:0009653">
    <property type="term" value="P:anatomical structure morphogenesis"/>
    <property type="evidence" value="ECO:0007669"/>
    <property type="project" value="UniProtKB-ARBA"/>
</dbReference>
<dbReference type="Proteomes" id="UP000291000">
    <property type="component" value="Chromosome 1"/>
</dbReference>
<dbReference type="PANTHER" id="PTHR24020:SF18">
    <property type="entry name" value="COLLAGEN ALPHA-1(VI) CHAIN"/>
    <property type="match status" value="1"/>
</dbReference>
<evidence type="ECO:0000256" key="12">
    <source>
        <dbReference type="ARBA" id="ARBA00073987"/>
    </source>
</evidence>
<evidence type="ECO:0000313" key="17">
    <source>
        <dbReference type="Proteomes" id="UP000291000"/>
    </source>
</evidence>
<evidence type="ECO:0000256" key="11">
    <source>
        <dbReference type="ARBA" id="ARBA00044000"/>
    </source>
</evidence>
<evidence type="ECO:0000256" key="10">
    <source>
        <dbReference type="ARBA" id="ARBA00043858"/>
    </source>
</evidence>
<dbReference type="EMBL" id="LWLT01000001">
    <property type="status" value="NOT_ANNOTATED_CDS"/>
    <property type="molecule type" value="Genomic_DNA"/>
</dbReference>
<dbReference type="SMART" id="SM00327">
    <property type="entry name" value="VWA"/>
    <property type="match status" value="3"/>
</dbReference>
<keyword evidence="17" id="KW-1185">Reference proteome</keyword>
<evidence type="ECO:0000256" key="2">
    <source>
        <dbReference type="ARBA" id="ARBA00022525"/>
    </source>
</evidence>
<reference evidence="16 17" key="1">
    <citation type="submission" date="2016-04" db="EMBL/GenBank/DDBJ databases">
        <title>Polished mammalian reference genomes with single-molecule sequencing and chromosome conformation capture applied to the Capra hircus genome.</title>
        <authorList>
            <person name="Bickhart D.M."/>
            <person name="Koren S."/>
            <person name="Rosen B."/>
            <person name="Hastie A."/>
            <person name="Liachko I."/>
            <person name="Sullivan S.T."/>
            <person name="Burton J."/>
            <person name="Sayre B.L."/>
            <person name="Huson H.J."/>
            <person name="Lee J."/>
            <person name="Lam E."/>
            <person name="Kelley C.M."/>
            <person name="Hutchison J.L."/>
            <person name="Zhou Y."/>
            <person name="Sun J."/>
            <person name="Crisa A."/>
            <person name="Schwartz J.C."/>
            <person name="Hammond J.A."/>
            <person name="Schroeder S.G."/>
            <person name="Liu G.E."/>
            <person name="Dunham M."/>
            <person name="Shendure J."/>
            <person name="Sonstegard T.S."/>
            <person name="Phillippy A.M."/>
            <person name="Van Tassell C.P."/>
            <person name="Smith T.P."/>
        </authorList>
    </citation>
    <scope>NUCLEOTIDE SEQUENCE [LARGE SCALE GENOMIC DNA]</scope>
</reference>
<dbReference type="PANTHER" id="PTHR24020">
    <property type="entry name" value="COLLAGEN ALPHA"/>
    <property type="match status" value="1"/>
</dbReference>
<evidence type="ECO:0000256" key="13">
    <source>
        <dbReference type="SAM" id="MobiDB-lite"/>
    </source>
</evidence>
<proteinExistence type="inferred from homology"/>
<reference evidence="16" key="3">
    <citation type="submission" date="2025-09" db="UniProtKB">
        <authorList>
            <consortium name="Ensembl"/>
        </authorList>
    </citation>
    <scope>IDENTIFICATION</scope>
</reference>
<dbReference type="InterPro" id="IPR036465">
    <property type="entry name" value="vWFA_dom_sf"/>
</dbReference>
<reference evidence="16" key="2">
    <citation type="submission" date="2025-08" db="UniProtKB">
        <authorList>
            <consortium name="Ensembl"/>
        </authorList>
    </citation>
    <scope>IDENTIFICATION</scope>
</reference>
<comment type="subcellular location">
    <subcellularLocation>
        <location evidence="1">Secreted</location>
        <location evidence="1">Extracellular space</location>
        <location evidence="1">Extracellular matrix</location>
    </subcellularLocation>
</comment>
<sequence>MRLPRALLPLLLQACWASAQDDTVASRAIAFQDCPVDLFFVLDTSESVALRLKPYGALVDKVKSFTKRFIDNLKDRYYRCDRNLVWNAGALHYSDEVEIIRGLTRMPSGRDALKSSVDAVKYFGKGTYTDCAIKKGLEELLVGGSHLKENKYLVVVTDGHPLEGYKEPCGGLEDAVNEAKHLGIKVFSVAITPDHLEPRLSIIATDHTYRRNFTAADWGQSRDAEEVISQTIDTITDMIVSAACRPAPAPRRVQVPETLCPGMEGEPGADGEPGRPGSTGPPGDEVSVHVSLMQWGRQSALLFSGPQAPTAHLTASAPSTQGGPGERGPRGTPGARGPRGDPQGWGVGPGATVGQKGPIGCVLSLQGEAGPIGPKGYRGDEGPPGTEGPRGAPGPAGPPGDPGLMGERVSDTEGYILGGRLPAAQSLEGTKGYPGLKGDEGEAGDPGEDNNDIAPRGAKGAKGYRGPEGPQVGPWYLFPHPQECEILDIIMKMLTTPLPPAECKCGPIDILFVLDSSESIGLQNFEIAKDFIVKVIDRLSRDELVKFEPGQSHAGVVQYSHNQMQEHVDLRDPNIRNAQDLKEAIKKLQWMGGGTFTGEALQYTRSRLLPPTQNNRIALVITDGRSDTQRDTTPLSVLCGPDIQVVSVGIKDVFGLAAGSDQLNVISCQGLAPQGRPGISLVKENYAELLDDGFLKNITAQICIDKKCPDYTCPITFSSPADITILLDGSASVGSHNFDITKRFAKRLAERFLTASRTDPGQEVRVAVVQYSGTGQQRPERAALQFLQNYTVLANTVDSMGFFNDATDIMDALGYVTRFYREASPGAAKKRLLLFSDGNSQGATPAAIEKAVQEAQRAGVEIFAVVVGRQVNEPHVRVLVTGKAAEYDVAFGERHLFRVPSYQALLQGVFYQTVSRKVALD</sequence>
<dbReference type="Gene3D" id="3.40.50.410">
    <property type="entry name" value="von Willebrand factor, type A domain"/>
    <property type="match status" value="3"/>
</dbReference>
<keyword evidence="8" id="KW-0325">Glycoprotein</keyword>
<feature type="region of interest" description="Disordered" evidence="13">
    <location>
        <begin position="309"/>
        <end position="409"/>
    </location>
</feature>
<dbReference type="FunFam" id="3.40.50.410:FF:000050">
    <property type="entry name" value="Collagen, type VI, alpha 1"/>
    <property type="match status" value="1"/>
</dbReference>
<dbReference type="FunFam" id="3.40.50.410:FF:000060">
    <property type="entry name" value="Collagen, type VI, alpha 1"/>
    <property type="match status" value="1"/>
</dbReference>
<keyword evidence="4 14" id="KW-0732">Signal</keyword>
<feature type="signal peptide" evidence="14">
    <location>
        <begin position="1"/>
        <end position="19"/>
    </location>
</feature>
<evidence type="ECO:0000256" key="7">
    <source>
        <dbReference type="ARBA" id="ARBA00023119"/>
    </source>
</evidence>
<evidence type="ECO:0000256" key="5">
    <source>
        <dbReference type="ARBA" id="ARBA00022737"/>
    </source>
</evidence>
<feature type="region of interest" description="Disordered" evidence="13">
    <location>
        <begin position="253"/>
        <end position="286"/>
    </location>
</feature>
<keyword evidence="9" id="KW-0379">Hydroxylation</keyword>
<dbReference type="GO" id="GO:0005615">
    <property type="term" value="C:extracellular space"/>
    <property type="evidence" value="ECO:0007669"/>
    <property type="project" value="TreeGrafter"/>
</dbReference>
<protein>
    <recommendedName>
        <fullName evidence="12">Collagen alpha-1(VI) chain</fullName>
    </recommendedName>
</protein>
<dbReference type="AlphaFoldDB" id="A0A452DRB9"/>
<feature type="domain" description="VWFA" evidence="15">
    <location>
        <begin position="509"/>
        <end position="698"/>
    </location>
</feature>
<evidence type="ECO:0000256" key="14">
    <source>
        <dbReference type="SAM" id="SignalP"/>
    </source>
</evidence>
<keyword evidence="3" id="KW-0272">Extracellular matrix</keyword>
<dbReference type="GO" id="GO:0007155">
    <property type="term" value="P:cell adhesion"/>
    <property type="evidence" value="ECO:0007669"/>
    <property type="project" value="UniProtKB-KW"/>
</dbReference>
<dbReference type="PROSITE" id="PS50234">
    <property type="entry name" value="VWFA"/>
    <property type="match status" value="3"/>
</dbReference>
<comment type="similarity">
    <text evidence="11">Belongs to the type VI collagen family.</text>
</comment>